<name>A0A1Y2HLJ0_9FUNG</name>
<gene>
    <name evidence="3" type="ORF">BCR44DRAFT_42354</name>
</gene>
<dbReference type="EMBL" id="MCFL01000022">
    <property type="protein sequence ID" value="ORZ35436.1"/>
    <property type="molecule type" value="Genomic_DNA"/>
</dbReference>
<evidence type="ECO:0000256" key="2">
    <source>
        <dbReference type="SAM" id="Phobius"/>
    </source>
</evidence>
<keyword evidence="2" id="KW-0812">Transmembrane</keyword>
<keyword evidence="2" id="KW-0472">Membrane</keyword>
<feature type="transmembrane region" description="Helical" evidence="2">
    <location>
        <begin position="146"/>
        <end position="163"/>
    </location>
</feature>
<dbReference type="OrthoDB" id="5594949at2759"/>
<dbReference type="AlphaFoldDB" id="A0A1Y2HLJ0"/>
<evidence type="ECO:0000256" key="1">
    <source>
        <dbReference type="SAM" id="MobiDB-lite"/>
    </source>
</evidence>
<accession>A0A1Y2HLJ0</accession>
<keyword evidence="2" id="KW-1133">Transmembrane helix</keyword>
<comment type="caution">
    <text evidence="3">The sequence shown here is derived from an EMBL/GenBank/DDBJ whole genome shotgun (WGS) entry which is preliminary data.</text>
</comment>
<evidence type="ECO:0000313" key="3">
    <source>
        <dbReference type="EMBL" id="ORZ35436.1"/>
    </source>
</evidence>
<feature type="transmembrane region" description="Helical" evidence="2">
    <location>
        <begin position="281"/>
        <end position="301"/>
    </location>
</feature>
<protein>
    <submittedName>
        <fullName evidence="3">Uncharacterized protein</fullName>
    </submittedName>
</protein>
<sequence>MSKPVASRRDRVSQAASPGPTTTTAFDPEPMPNVDSPTSMSWVTSGIVFLATLLVGSAVVIGAISVTELMVRSKTPYTPDRTTCECDCWDRAFKGVYYHSHRYQYKAVYFNMTSTTVTLFAWTVFHFALFYKFIELAVSAVVQRRIRWIALVLLGVSYYQMFYNWWATFNYINDSFFALLPTQMFFNLTELVPAISLGPLVRSHSKLVSPLVSAAAMAVAVSHIILSLSDQGWAHLFNRVYNNGWAFLGVRDGMFLAGDLASVLILLAWGGRGKGRGSGIAQYWTTVTVMTGGLMGVYQVVKLVYGYND</sequence>
<evidence type="ECO:0000313" key="4">
    <source>
        <dbReference type="Proteomes" id="UP000193411"/>
    </source>
</evidence>
<proteinExistence type="predicted"/>
<feature type="transmembrane region" description="Helical" evidence="2">
    <location>
        <begin position="246"/>
        <end position="269"/>
    </location>
</feature>
<feature type="transmembrane region" description="Helical" evidence="2">
    <location>
        <begin position="47"/>
        <end position="66"/>
    </location>
</feature>
<feature type="transmembrane region" description="Helical" evidence="2">
    <location>
        <begin position="207"/>
        <end position="226"/>
    </location>
</feature>
<dbReference type="STRING" id="765915.A0A1Y2HLJ0"/>
<feature type="transmembrane region" description="Helical" evidence="2">
    <location>
        <begin position="175"/>
        <end position="195"/>
    </location>
</feature>
<organism evidence="3 4">
    <name type="scientific">Catenaria anguillulae PL171</name>
    <dbReference type="NCBI Taxonomy" id="765915"/>
    <lineage>
        <taxon>Eukaryota</taxon>
        <taxon>Fungi</taxon>
        <taxon>Fungi incertae sedis</taxon>
        <taxon>Blastocladiomycota</taxon>
        <taxon>Blastocladiomycetes</taxon>
        <taxon>Blastocladiales</taxon>
        <taxon>Catenariaceae</taxon>
        <taxon>Catenaria</taxon>
    </lineage>
</organism>
<dbReference type="Proteomes" id="UP000193411">
    <property type="component" value="Unassembled WGS sequence"/>
</dbReference>
<reference evidence="3 4" key="1">
    <citation type="submission" date="2016-07" db="EMBL/GenBank/DDBJ databases">
        <title>Pervasive Adenine N6-methylation of Active Genes in Fungi.</title>
        <authorList>
            <consortium name="DOE Joint Genome Institute"/>
            <person name="Mondo S.J."/>
            <person name="Dannebaum R.O."/>
            <person name="Kuo R.C."/>
            <person name="Labutti K."/>
            <person name="Haridas S."/>
            <person name="Kuo A."/>
            <person name="Salamov A."/>
            <person name="Ahrendt S.R."/>
            <person name="Lipzen A."/>
            <person name="Sullivan W."/>
            <person name="Andreopoulos W.B."/>
            <person name="Clum A."/>
            <person name="Lindquist E."/>
            <person name="Daum C."/>
            <person name="Ramamoorthy G.K."/>
            <person name="Gryganskyi A."/>
            <person name="Culley D."/>
            <person name="Magnuson J.K."/>
            <person name="James T.Y."/>
            <person name="O'Malley M.A."/>
            <person name="Stajich J.E."/>
            <person name="Spatafora J.W."/>
            <person name="Visel A."/>
            <person name="Grigoriev I.V."/>
        </authorList>
    </citation>
    <scope>NUCLEOTIDE SEQUENCE [LARGE SCALE GENOMIC DNA]</scope>
    <source>
        <strain evidence="3 4">PL171</strain>
    </source>
</reference>
<feature type="compositionally biased region" description="Polar residues" evidence="1">
    <location>
        <begin position="14"/>
        <end position="25"/>
    </location>
</feature>
<dbReference type="PANTHER" id="PTHR39074">
    <property type="entry name" value="AGAP007547-PA"/>
    <property type="match status" value="1"/>
</dbReference>
<keyword evidence="4" id="KW-1185">Reference proteome</keyword>
<feature type="region of interest" description="Disordered" evidence="1">
    <location>
        <begin position="1"/>
        <end position="33"/>
    </location>
</feature>
<feature type="transmembrane region" description="Helical" evidence="2">
    <location>
        <begin position="108"/>
        <end position="134"/>
    </location>
</feature>
<dbReference type="PANTHER" id="PTHR39074:SF1">
    <property type="entry name" value="AGAP007547-PA"/>
    <property type="match status" value="1"/>
</dbReference>